<evidence type="ECO:0000256" key="1">
    <source>
        <dbReference type="ARBA" id="ARBA00004514"/>
    </source>
</evidence>
<name>A0AA43Q8J6_9GAMM</name>
<keyword evidence="6" id="KW-0282">Flagellum</keyword>
<evidence type="ECO:0000256" key="5">
    <source>
        <dbReference type="ARBA" id="ARBA00093797"/>
    </source>
</evidence>
<dbReference type="InterPro" id="IPR008622">
    <property type="entry name" value="FliT"/>
</dbReference>
<dbReference type="GO" id="GO:0044781">
    <property type="term" value="P:bacterial-type flagellum organization"/>
    <property type="evidence" value="ECO:0007669"/>
    <property type="project" value="UniProtKB-KW"/>
</dbReference>
<dbReference type="Pfam" id="PF05400">
    <property type="entry name" value="FliT"/>
    <property type="match status" value="1"/>
</dbReference>
<dbReference type="EMBL" id="JAQSDF010000103">
    <property type="protein sequence ID" value="MDI1232542.1"/>
    <property type="molecule type" value="Genomic_DNA"/>
</dbReference>
<dbReference type="Gene3D" id="1.20.58.380">
    <property type="entry name" value="Flagellar protein flit"/>
    <property type="match status" value="1"/>
</dbReference>
<keyword evidence="7" id="KW-1185">Reference proteome</keyword>
<keyword evidence="2" id="KW-0963">Cytoplasm</keyword>
<keyword evidence="6" id="KW-0966">Cell projection</keyword>
<organism evidence="6 7">
    <name type="scientific">Candidatus Methylobacter titanis</name>
    <dbReference type="NCBI Taxonomy" id="3053457"/>
    <lineage>
        <taxon>Bacteria</taxon>
        <taxon>Pseudomonadati</taxon>
        <taxon>Pseudomonadota</taxon>
        <taxon>Gammaproteobacteria</taxon>
        <taxon>Methylococcales</taxon>
        <taxon>Methylococcaceae</taxon>
        <taxon>Methylobacter</taxon>
    </lineage>
</organism>
<evidence type="ECO:0000256" key="3">
    <source>
        <dbReference type="ARBA" id="ARBA00022795"/>
    </source>
</evidence>
<comment type="subcellular location">
    <subcellularLocation>
        <location evidence="1">Cytoplasm</location>
        <location evidence="1">Cytosol</location>
    </subcellularLocation>
</comment>
<dbReference type="AlphaFoldDB" id="A0AA43Q8J6"/>
<dbReference type="Proteomes" id="UP001160519">
    <property type="component" value="Unassembled WGS sequence"/>
</dbReference>
<comment type="caution">
    <text evidence="6">The sequence shown here is derived from an EMBL/GenBank/DDBJ whole genome shotgun (WGS) entry which is preliminary data.</text>
</comment>
<evidence type="ECO:0000256" key="4">
    <source>
        <dbReference type="ARBA" id="ARBA00023186"/>
    </source>
</evidence>
<gene>
    <name evidence="6" type="primary">fliT</name>
    <name evidence="6" type="ORF">PSU93_15525</name>
</gene>
<sequence length="102" mass="11343">MSAIAELLQQLDNFADLIGVAIESGDWDGLNDLLVNRQEVLLTLSTLALSDQERELAVRTMASIQSTDRQFLVIVQSQKETLQKQVASLAHDRKAVQAYQSE</sequence>
<keyword evidence="6" id="KW-0969">Cilium</keyword>
<evidence type="ECO:0000313" key="6">
    <source>
        <dbReference type="EMBL" id="MDI1232542.1"/>
    </source>
</evidence>
<keyword evidence="4" id="KW-0143">Chaperone</keyword>
<proteinExistence type="predicted"/>
<protein>
    <recommendedName>
        <fullName evidence="5">Flagellar protein FliT</fullName>
    </recommendedName>
</protein>
<keyword evidence="3" id="KW-1005">Bacterial flagellum biogenesis</keyword>
<evidence type="ECO:0000256" key="2">
    <source>
        <dbReference type="ARBA" id="ARBA00022490"/>
    </source>
</evidence>
<reference evidence="6" key="1">
    <citation type="submission" date="2023-01" db="EMBL/GenBank/DDBJ databases">
        <title>Biogeochemical cycle of methane in antarctic sediments.</title>
        <authorList>
            <person name="Roldan D.M."/>
            <person name="Menes R.J."/>
        </authorList>
    </citation>
    <scope>NUCLEOTIDE SEQUENCE [LARGE SCALE GENOMIC DNA]</scope>
    <source>
        <strain evidence="6">K-2018 MAG008</strain>
    </source>
</reference>
<evidence type="ECO:0000313" key="7">
    <source>
        <dbReference type="Proteomes" id="UP001160519"/>
    </source>
</evidence>
<accession>A0AA43Q8J6</accession>